<evidence type="ECO:0000256" key="1">
    <source>
        <dbReference type="SAM" id="MobiDB-lite"/>
    </source>
</evidence>
<accession>A0A4P7NBW4</accession>
<evidence type="ECO:0000313" key="2">
    <source>
        <dbReference type="EMBL" id="QBZ57804.1"/>
    </source>
</evidence>
<feature type="region of interest" description="Disordered" evidence="1">
    <location>
        <begin position="26"/>
        <end position="46"/>
    </location>
</feature>
<sequence length="46" mass="5321">MVQHSTVRYFCSARINQALITSAEISKSRPARHDKTPRHARTHITF</sequence>
<feature type="non-terminal residue" evidence="2">
    <location>
        <position position="46"/>
    </location>
</feature>
<reference evidence="2 3" key="1">
    <citation type="journal article" date="2019" name="Mol. Biol. Evol.">
        <title>Blast fungal genomes show frequent chromosomal changes, gene gains and losses, and effector gene turnover.</title>
        <authorList>
            <person name="Gomez Luciano L.B."/>
            <person name="Jason Tsai I."/>
            <person name="Chuma I."/>
            <person name="Tosa Y."/>
            <person name="Chen Y.H."/>
            <person name="Li J.Y."/>
            <person name="Li M.Y."/>
            <person name="Jade Lu M.Y."/>
            <person name="Nakayashiki H."/>
            <person name="Li W.H."/>
        </authorList>
    </citation>
    <scope>NUCLEOTIDE SEQUENCE [LARGE SCALE GENOMIC DNA]</scope>
    <source>
        <strain evidence="2">MZ5-1-6</strain>
    </source>
</reference>
<dbReference type="EMBL" id="CP034205">
    <property type="protein sequence ID" value="QBZ57804.1"/>
    <property type="molecule type" value="Genomic_DNA"/>
</dbReference>
<proteinExistence type="predicted"/>
<feature type="compositionally biased region" description="Basic residues" evidence="1">
    <location>
        <begin position="29"/>
        <end position="46"/>
    </location>
</feature>
<dbReference type="AlphaFoldDB" id="A0A4P7NBW4"/>
<gene>
    <name evidence="2" type="ORF">PoMZ_02739</name>
</gene>
<dbReference type="Proteomes" id="UP000294847">
    <property type="component" value="Chromosome 2"/>
</dbReference>
<name>A0A4P7NBW4_PYROR</name>
<organism evidence="2 3">
    <name type="scientific">Pyricularia oryzae</name>
    <name type="common">Rice blast fungus</name>
    <name type="synonym">Magnaporthe oryzae</name>
    <dbReference type="NCBI Taxonomy" id="318829"/>
    <lineage>
        <taxon>Eukaryota</taxon>
        <taxon>Fungi</taxon>
        <taxon>Dikarya</taxon>
        <taxon>Ascomycota</taxon>
        <taxon>Pezizomycotina</taxon>
        <taxon>Sordariomycetes</taxon>
        <taxon>Sordariomycetidae</taxon>
        <taxon>Magnaporthales</taxon>
        <taxon>Pyriculariaceae</taxon>
        <taxon>Pyricularia</taxon>
    </lineage>
</organism>
<protein>
    <submittedName>
        <fullName evidence="2">Uncharacterized protein</fullName>
    </submittedName>
</protein>
<evidence type="ECO:0000313" key="3">
    <source>
        <dbReference type="Proteomes" id="UP000294847"/>
    </source>
</evidence>